<feature type="compositionally biased region" description="Polar residues" evidence="1">
    <location>
        <begin position="409"/>
        <end position="426"/>
    </location>
</feature>
<proteinExistence type="predicted"/>
<organism evidence="3 4">
    <name type="scientific">Candidatus Schekmanbacteria bacterium GWA2_38_11</name>
    <dbReference type="NCBI Taxonomy" id="1817876"/>
    <lineage>
        <taxon>Bacteria</taxon>
        <taxon>Candidatus Schekmaniibacteriota</taxon>
    </lineage>
</organism>
<keyword evidence="2" id="KW-1133">Transmembrane helix</keyword>
<keyword evidence="2" id="KW-0472">Membrane</keyword>
<dbReference type="AlphaFoldDB" id="A0A1F7RA59"/>
<comment type="caution">
    <text evidence="3">The sequence shown here is derived from an EMBL/GenBank/DDBJ whole genome shotgun (WGS) entry which is preliminary data.</text>
</comment>
<dbReference type="InterPro" id="IPR013783">
    <property type="entry name" value="Ig-like_fold"/>
</dbReference>
<feature type="transmembrane region" description="Helical" evidence="2">
    <location>
        <begin position="7"/>
        <end position="33"/>
    </location>
</feature>
<protein>
    <submittedName>
        <fullName evidence="3">Uncharacterized protein</fullName>
    </submittedName>
</protein>
<accession>A0A1F7RA59</accession>
<evidence type="ECO:0000256" key="1">
    <source>
        <dbReference type="SAM" id="MobiDB-lite"/>
    </source>
</evidence>
<evidence type="ECO:0000256" key="2">
    <source>
        <dbReference type="SAM" id="Phobius"/>
    </source>
</evidence>
<dbReference type="Proteomes" id="UP000178526">
    <property type="component" value="Unassembled WGS sequence"/>
</dbReference>
<feature type="region of interest" description="Disordered" evidence="1">
    <location>
        <begin position="405"/>
        <end position="426"/>
    </location>
</feature>
<evidence type="ECO:0000313" key="4">
    <source>
        <dbReference type="Proteomes" id="UP000178526"/>
    </source>
</evidence>
<gene>
    <name evidence="3" type="ORF">A2042_08640</name>
</gene>
<sequence length="911" mass="98433">MSRNLSIPIIIFSILITFSIIAIPVTDVVLHAYSISEVSNVAKVKITHIITTTVGENGKLKPKGEVKVRDGKNKLFKATPKKGYKAIIKVDGQIVKTGKVGKPCTYKLKNVVADMTLEALFEKGTTANSNSISIAIIGLGESIKVTNTTPATFAGYADSGIGISKVEFFNDTTGTSGTATGTTEWSAAIALKEGDNTLRFVATAKDKTTSEISTIVTYYPDLDFTTALSLSSDTVYIGESEDVTFTIGLGNTTDAVVKLYQTDENGENPVELGEMKDDGTLPDEIQGDGVFTLLQTISSIDEGHLYYRVGVTKGEKSYFSETASIWATQHFSSEQVQTAVSTADSAKEIYDTAISESKTLEEAAKEVKQSLSNDPNIGATDTTGVGGVWWITNDGILGLYHPTIDGEKSGSSQDGNRSVQAKASQQPVQNTQLEVFYYPASYLQDRSQYVPNYLSNKTGLEKSSKMTAAATETKNEIKSKKGLLISPYINNPNTTSNFGNGDDYYVPWKTIKDKKSCALSASAEILNNGSVNVTIDSFKNLSDYGYIHISTHGDNFFAGLLGLWQEAWGPNDFLKGALSQVVILTGLKIPKNADGTFDITGYENDIKAKRIAISPSGTVSLLPKFFSDYLTQLPNSLVVLSACRSMYNNSMANAFLSKGAGGVVGYSDYVATSYAQNTLNKIINDMFDNKTLAQGVADAISTYGSNDADKDPAYLYYAGSGDLLLPSGDLENAGFEDGVLTPWSKEGDGRIITQLGGTSPTEGSYMGIVSTGLGYTTQSGSIEQEFCASPKLSKLSFDWNFFSEEFKEYCNSIYQDTFRVSISVYDDATDTWTETELFSRNVDDLCGSVSESDVGFDRGGVYDTGWNTNQEIDVSAYVGKHLRLKFYATDVGDSIYDTAILVDNIVLTDAP</sequence>
<dbReference type="EMBL" id="MGDB01000150">
    <property type="protein sequence ID" value="OGL38311.1"/>
    <property type="molecule type" value="Genomic_DNA"/>
</dbReference>
<evidence type="ECO:0000313" key="3">
    <source>
        <dbReference type="EMBL" id="OGL38311.1"/>
    </source>
</evidence>
<reference evidence="3 4" key="1">
    <citation type="journal article" date="2016" name="Nat. Commun.">
        <title>Thousands of microbial genomes shed light on interconnected biogeochemical processes in an aquifer system.</title>
        <authorList>
            <person name="Anantharaman K."/>
            <person name="Brown C.T."/>
            <person name="Hug L.A."/>
            <person name="Sharon I."/>
            <person name="Castelle C.J."/>
            <person name="Probst A.J."/>
            <person name="Thomas B.C."/>
            <person name="Singh A."/>
            <person name="Wilkins M.J."/>
            <person name="Karaoz U."/>
            <person name="Brodie E.L."/>
            <person name="Williams K.H."/>
            <person name="Hubbard S.S."/>
            <person name="Banfield J.F."/>
        </authorList>
    </citation>
    <scope>NUCLEOTIDE SEQUENCE [LARGE SCALE GENOMIC DNA]</scope>
</reference>
<name>A0A1F7RA59_9BACT</name>
<keyword evidence="2" id="KW-0812">Transmembrane</keyword>
<dbReference type="Gene3D" id="2.60.40.10">
    <property type="entry name" value="Immunoglobulins"/>
    <property type="match status" value="1"/>
</dbReference>